<proteinExistence type="predicted"/>
<keyword evidence="2" id="KW-1185">Reference proteome</keyword>
<dbReference type="RefSeq" id="WP_085767483.1">
    <property type="nucleotide sequence ID" value="NZ_CP019344.1"/>
</dbReference>
<protein>
    <submittedName>
        <fullName evidence="1">Uncharacterized protein</fullName>
    </submittedName>
</protein>
<dbReference type="STRING" id="331648.BST97_12130"/>
<sequence length="83" mass="9942">MHTIITIKDGKQHVSRRELDRKLYGLHPNASERISVFSLDENVICDDIDFNQYLLYPRKMLNYDIKEQRSSKFEAHVTRIDFE</sequence>
<accession>A0A1W6MM55</accession>
<gene>
    <name evidence="1" type="ORF">BST97_12130</name>
</gene>
<reference evidence="1 2" key="1">
    <citation type="submission" date="2016-11" db="EMBL/GenBank/DDBJ databases">
        <title>Trade-off between light-utilization and light-protection in marine flavobacteria.</title>
        <authorList>
            <person name="Kumagai Y."/>
        </authorList>
    </citation>
    <scope>NUCLEOTIDE SEQUENCE [LARGE SCALE GENOMIC DNA]</scope>
    <source>
        <strain evidence="1 2">JCM 13191</strain>
    </source>
</reference>
<evidence type="ECO:0000313" key="2">
    <source>
        <dbReference type="Proteomes" id="UP000193431"/>
    </source>
</evidence>
<dbReference type="Proteomes" id="UP000193431">
    <property type="component" value="Chromosome"/>
</dbReference>
<name>A0A1W6MM55_9FLAO</name>
<evidence type="ECO:0000313" key="1">
    <source>
        <dbReference type="EMBL" id="ARN78678.1"/>
    </source>
</evidence>
<organism evidence="1 2">
    <name type="scientific">Nonlabens spongiae</name>
    <dbReference type="NCBI Taxonomy" id="331648"/>
    <lineage>
        <taxon>Bacteria</taxon>
        <taxon>Pseudomonadati</taxon>
        <taxon>Bacteroidota</taxon>
        <taxon>Flavobacteriia</taxon>
        <taxon>Flavobacteriales</taxon>
        <taxon>Flavobacteriaceae</taxon>
        <taxon>Nonlabens</taxon>
    </lineage>
</organism>
<dbReference type="AlphaFoldDB" id="A0A1W6MM55"/>
<dbReference type="EMBL" id="CP019344">
    <property type="protein sequence ID" value="ARN78678.1"/>
    <property type="molecule type" value="Genomic_DNA"/>
</dbReference>